<evidence type="ECO:0000313" key="1">
    <source>
        <dbReference type="EMBL" id="GER59815.1"/>
    </source>
</evidence>
<keyword evidence="2" id="KW-1185">Reference proteome</keyword>
<evidence type="ECO:0000313" key="2">
    <source>
        <dbReference type="Proteomes" id="UP000326509"/>
    </source>
</evidence>
<comment type="caution">
    <text evidence="1">The sequence shown here is derived from an EMBL/GenBank/DDBJ whole genome shotgun (WGS) entry which is preliminary data.</text>
</comment>
<evidence type="ECO:0008006" key="3">
    <source>
        <dbReference type="Google" id="ProtNLM"/>
    </source>
</evidence>
<dbReference type="AlphaFoldDB" id="A0A5J4IPY0"/>
<reference evidence="1 2" key="1">
    <citation type="submission" date="2019-08" db="EMBL/GenBank/DDBJ databases">
        <title>Draft genome sequence of Ulvibacter marinus type strain NBRC 109484.</title>
        <authorList>
            <person name="Kawano K."/>
            <person name="Ushijima N."/>
            <person name="Kihara M."/>
            <person name="Itoh H."/>
        </authorList>
    </citation>
    <scope>NUCLEOTIDE SEQUENCE [LARGE SCALE GENOMIC DNA]</scope>
    <source>
        <strain evidence="1 2">NBRC 109484</strain>
    </source>
</reference>
<dbReference type="InterPro" id="IPR046525">
    <property type="entry name" value="DUF6702"/>
</dbReference>
<dbReference type="OrthoDB" id="5735516at2"/>
<organism evidence="1 2">
    <name type="scientific">Patiriisocius marinus</name>
    <dbReference type="NCBI Taxonomy" id="1397112"/>
    <lineage>
        <taxon>Bacteria</taxon>
        <taxon>Pseudomonadati</taxon>
        <taxon>Bacteroidota</taxon>
        <taxon>Flavobacteriia</taxon>
        <taxon>Flavobacteriales</taxon>
        <taxon>Flavobacteriaceae</taxon>
        <taxon>Patiriisocius</taxon>
    </lineage>
</organism>
<dbReference type="Proteomes" id="UP000326509">
    <property type="component" value="Unassembled WGS sequence"/>
</dbReference>
<dbReference type="Pfam" id="PF20420">
    <property type="entry name" value="DUF6702"/>
    <property type="match status" value="1"/>
</dbReference>
<sequence>MKRLTILLLLIAAPLLTAAGIHKFYASVTKIEYVAPKKSLQVITQIFTDDLEKTLSERSQRKVHLGTKKETEADVELMKQYIVKKLALTVNNEPVVLKYIGHKFETDQVKLFYEVTNITNLKSVEIENTVLMGMFEDQQNIIHFKTSKNRRSLILERENPKGLLKFD</sequence>
<dbReference type="RefSeq" id="WP_151674267.1">
    <property type="nucleotide sequence ID" value="NZ_BKCG01000004.1"/>
</dbReference>
<proteinExistence type="predicted"/>
<name>A0A5J4IPY0_9FLAO</name>
<dbReference type="EMBL" id="BKCG01000004">
    <property type="protein sequence ID" value="GER59815.1"/>
    <property type="molecule type" value="Genomic_DNA"/>
</dbReference>
<accession>A0A5J4IPY0</accession>
<protein>
    <recommendedName>
        <fullName evidence="3">Peptidase E</fullName>
    </recommendedName>
</protein>
<gene>
    <name evidence="1" type="ORF">ULMA_19230</name>
</gene>